<dbReference type="PANTHER" id="PTHR12264:SF21">
    <property type="entry name" value="TRANSCRIPTION INITIATION FACTOR TFIID SUBUNIT 12"/>
    <property type="match status" value="1"/>
</dbReference>
<feature type="region of interest" description="Disordered" evidence="6">
    <location>
        <begin position="1"/>
        <end position="189"/>
    </location>
</feature>
<accession>A0A5J9VLU7</accession>
<dbReference type="InterPro" id="IPR009072">
    <property type="entry name" value="Histone-fold"/>
</dbReference>
<dbReference type="PANTHER" id="PTHR12264">
    <property type="entry name" value="TRANSCRIPTION INITIATION FACTOR TFIID SUBUNIT 12"/>
    <property type="match status" value="1"/>
</dbReference>
<feature type="non-terminal residue" evidence="8">
    <location>
        <position position="1"/>
    </location>
</feature>
<feature type="compositionally biased region" description="Low complexity" evidence="6">
    <location>
        <begin position="490"/>
        <end position="504"/>
    </location>
</feature>
<evidence type="ECO:0000313" key="8">
    <source>
        <dbReference type="EMBL" id="TVU36434.1"/>
    </source>
</evidence>
<evidence type="ECO:0000256" key="2">
    <source>
        <dbReference type="ARBA" id="ARBA00007530"/>
    </source>
</evidence>
<dbReference type="Proteomes" id="UP000324897">
    <property type="component" value="Unassembled WGS sequence"/>
</dbReference>
<feature type="compositionally biased region" description="Low complexity" evidence="6">
    <location>
        <begin position="9"/>
        <end position="27"/>
    </location>
</feature>
<dbReference type="OrthoDB" id="2193432at2759"/>
<dbReference type="GO" id="GO:0000124">
    <property type="term" value="C:SAGA complex"/>
    <property type="evidence" value="ECO:0007669"/>
    <property type="project" value="InterPro"/>
</dbReference>
<dbReference type="GO" id="GO:0046982">
    <property type="term" value="F:protein heterodimerization activity"/>
    <property type="evidence" value="ECO:0007669"/>
    <property type="project" value="InterPro"/>
</dbReference>
<keyword evidence="4" id="KW-0804">Transcription</keyword>
<dbReference type="Pfam" id="PF03847">
    <property type="entry name" value="TFIID_20kDa"/>
    <property type="match status" value="1"/>
</dbReference>
<dbReference type="GO" id="GO:0017025">
    <property type="term" value="F:TBP-class protein binding"/>
    <property type="evidence" value="ECO:0007669"/>
    <property type="project" value="TreeGrafter"/>
</dbReference>
<comment type="similarity">
    <text evidence="2">Belongs to the TAF12 family.</text>
</comment>
<comment type="caution">
    <text evidence="8">The sequence shown here is derived from an EMBL/GenBank/DDBJ whole genome shotgun (WGS) entry which is preliminary data.</text>
</comment>
<evidence type="ECO:0000256" key="3">
    <source>
        <dbReference type="ARBA" id="ARBA00023015"/>
    </source>
</evidence>
<organism evidence="8 9">
    <name type="scientific">Eragrostis curvula</name>
    <name type="common">weeping love grass</name>
    <dbReference type="NCBI Taxonomy" id="38414"/>
    <lineage>
        <taxon>Eukaryota</taxon>
        <taxon>Viridiplantae</taxon>
        <taxon>Streptophyta</taxon>
        <taxon>Embryophyta</taxon>
        <taxon>Tracheophyta</taxon>
        <taxon>Spermatophyta</taxon>
        <taxon>Magnoliopsida</taxon>
        <taxon>Liliopsida</taxon>
        <taxon>Poales</taxon>
        <taxon>Poaceae</taxon>
        <taxon>PACMAD clade</taxon>
        <taxon>Chloridoideae</taxon>
        <taxon>Eragrostideae</taxon>
        <taxon>Eragrostidinae</taxon>
        <taxon>Eragrostis</taxon>
    </lineage>
</organism>
<evidence type="ECO:0000256" key="1">
    <source>
        <dbReference type="ARBA" id="ARBA00004123"/>
    </source>
</evidence>
<feature type="compositionally biased region" description="Polar residues" evidence="6">
    <location>
        <begin position="325"/>
        <end position="335"/>
    </location>
</feature>
<sequence length="512" mass="53759">MDAPPPAQPDAAAPAAAAPSSTSDSAPSPAPPANPPTSSVAPVAPPASDSTTVSSTPTPSTGTTSNPAQTLDAPAPAPAPSPAVVRPPAPRMRPPYTHLASPITMSSASSPATSGASASSASVPASSASSAAPRGGVVIGVPAPRPAQTPVGYTGFVPPPPLSYQFGSAHRGPDQPPTSSAQFRQPSPGIQNIGMVGSLSATQMRPAGNIWSTAAKTGSSAINDATFIWQSDARFTTLQQPPQSASSVFRPQQRPQLPQPRPQPSAPVPLHQQNIISAQQQQLPQHQPLQQQQQLPQHQPLQQQQQQKQQQQSQQQSTSHQNQQNTALKTPQQAACTPVPMAQKPDTPATPNATVMQSINAATVDTDGSESGNRLLTKRSIHELVAQIDPNEKLDPEVEDVLIDIAEDFVESVATFACSLAKHRKSDTLEAKDVLLHAVWGFSNAERSWNITLPGFSGDEIKLYKKQHINDIHRERLYLIKKSMASDTKASAAQAAANQKNQTQKPPAPGSP</sequence>
<feature type="region of interest" description="Disordered" evidence="6">
    <location>
        <begin position="490"/>
        <end position="512"/>
    </location>
</feature>
<dbReference type="AlphaFoldDB" id="A0A5J9VLU7"/>
<keyword evidence="9" id="KW-1185">Reference proteome</keyword>
<evidence type="ECO:0000256" key="6">
    <source>
        <dbReference type="SAM" id="MobiDB-lite"/>
    </source>
</evidence>
<evidence type="ECO:0000256" key="5">
    <source>
        <dbReference type="ARBA" id="ARBA00023242"/>
    </source>
</evidence>
<dbReference type="GO" id="GO:0051123">
    <property type="term" value="P:RNA polymerase II preinitiation complex assembly"/>
    <property type="evidence" value="ECO:0007669"/>
    <property type="project" value="TreeGrafter"/>
</dbReference>
<dbReference type="CDD" id="cd07981">
    <property type="entry name" value="HFD_TAF12"/>
    <property type="match status" value="1"/>
</dbReference>
<evidence type="ECO:0000313" key="9">
    <source>
        <dbReference type="Proteomes" id="UP000324897"/>
    </source>
</evidence>
<feature type="compositionally biased region" description="Polar residues" evidence="6">
    <location>
        <begin position="238"/>
        <end position="249"/>
    </location>
</feature>
<feature type="compositionally biased region" description="Low complexity" evidence="6">
    <location>
        <begin position="36"/>
        <end position="67"/>
    </location>
</feature>
<dbReference type="GO" id="GO:0003677">
    <property type="term" value="F:DNA binding"/>
    <property type="evidence" value="ECO:0007669"/>
    <property type="project" value="TreeGrafter"/>
</dbReference>
<dbReference type="InterPro" id="IPR003228">
    <property type="entry name" value="TFIID_TAF12_dom"/>
</dbReference>
<dbReference type="Gramene" id="TVU36434">
    <property type="protein sequence ID" value="TVU36434"/>
    <property type="gene ID" value="EJB05_18368"/>
</dbReference>
<proteinExistence type="inferred from homology"/>
<feature type="compositionally biased region" description="Pro residues" evidence="6">
    <location>
        <begin position="257"/>
        <end position="267"/>
    </location>
</feature>
<dbReference type="FunFam" id="1.10.20.10:FF:000011">
    <property type="entry name" value="Transcription initiation factor TFIID subunit 12"/>
    <property type="match status" value="1"/>
</dbReference>
<name>A0A5J9VLU7_9POAL</name>
<reference evidence="8 9" key="1">
    <citation type="journal article" date="2019" name="Sci. Rep.">
        <title>A high-quality genome of Eragrostis curvula grass provides insights into Poaceae evolution and supports new strategies to enhance forage quality.</title>
        <authorList>
            <person name="Carballo J."/>
            <person name="Santos B.A.C.M."/>
            <person name="Zappacosta D."/>
            <person name="Garbus I."/>
            <person name="Selva J.P."/>
            <person name="Gallo C.A."/>
            <person name="Diaz A."/>
            <person name="Albertini E."/>
            <person name="Caccamo M."/>
            <person name="Echenique V."/>
        </authorList>
    </citation>
    <scope>NUCLEOTIDE SEQUENCE [LARGE SCALE GENOMIC DNA]</scope>
    <source>
        <strain evidence="9">cv. Victoria</strain>
        <tissue evidence="8">Leaf</tissue>
    </source>
</reference>
<feature type="domain" description="Transcription initiation factor TFIID subunit 12" evidence="7">
    <location>
        <begin position="377"/>
        <end position="437"/>
    </location>
</feature>
<gene>
    <name evidence="8" type="ORF">EJB05_18368</name>
</gene>
<dbReference type="SUPFAM" id="SSF47113">
    <property type="entry name" value="Histone-fold"/>
    <property type="match status" value="1"/>
</dbReference>
<comment type="subcellular location">
    <subcellularLocation>
        <location evidence="1">Nucleus</location>
    </subcellularLocation>
</comment>
<keyword evidence="3" id="KW-0805">Transcription regulation</keyword>
<dbReference type="GO" id="GO:0005669">
    <property type="term" value="C:transcription factor TFIID complex"/>
    <property type="evidence" value="ECO:0007669"/>
    <property type="project" value="InterPro"/>
</dbReference>
<evidence type="ECO:0000256" key="4">
    <source>
        <dbReference type="ARBA" id="ARBA00023163"/>
    </source>
</evidence>
<dbReference type="EMBL" id="RWGY01000009">
    <property type="protein sequence ID" value="TVU36434.1"/>
    <property type="molecule type" value="Genomic_DNA"/>
</dbReference>
<dbReference type="InterPro" id="IPR037794">
    <property type="entry name" value="TAF12"/>
</dbReference>
<feature type="compositionally biased region" description="Pro residues" evidence="6">
    <location>
        <begin position="75"/>
        <end position="93"/>
    </location>
</feature>
<evidence type="ECO:0000259" key="7">
    <source>
        <dbReference type="Pfam" id="PF03847"/>
    </source>
</evidence>
<feature type="compositionally biased region" description="Low complexity" evidence="6">
    <location>
        <begin position="100"/>
        <end position="133"/>
    </location>
</feature>
<keyword evidence="5" id="KW-0539">Nucleus</keyword>
<feature type="compositionally biased region" description="Polar residues" evidence="6">
    <location>
        <begin position="177"/>
        <end position="189"/>
    </location>
</feature>
<feature type="region of interest" description="Disordered" evidence="6">
    <location>
        <begin position="238"/>
        <end position="352"/>
    </location>
</feature>
<protein>
    <recommendedName>
        <fullName evidence="7">Transcription initiation factor TFIID subunit 12 domain-containing protein</fullName>
    </recommendedName>
</protein>
<feature type="compositionally biased region" description="Low complexity" evidence="6">
    <location>
        <begin position="271"/>
        <end position="324"/>
    </location>
</feature>
<dbReference type="Gene3D" id="1.10.20.10">
    <property type="entry name" value="Histone, subunit A"/>
    <property type="match status" value="1"/>
</dbReference>